<evidence type="ECO:0000256" key="2">
    <source>
        <dbReference type="ARBA" id="ARBA00008894"/>
    </source>
</evidence>
<keyword evidence="9" id="KW-0472">Membrane</keyword>
<dbReference type="AlphaFoldDB" id="A0AAF0QU83"/>
<evidence type="ECO:0000313" key="11">
    <source>
        <dbReference type="EMBL" id="WMV28820.1"/>
    </source>
</evidence>
<dbReference type="InterPro" id="IPR038005">
    <property type="entry name" value="RX-like_CC"/>
</dbReference>
<protein>
    <recommendedName>
        <fullName evidence="10">NB-ARC domain-containing protein</fullName>
    </recommendedName>
</protein>
<evidence type="ECO:0000256" key="9">
    <source>
        <dbReference type="ARBA" id="ARBA00023136"/>
    </source>
</evidence>
<evidence type="ECO:0000256" key="4">
    <source>
        <dbReference type="ARBA" id="ARBA00022737"/>
    </source>
</evidence>
<keyword evidence="5" id="KW-0547">Nucleotide-binding</keyword>
<keyword evidence="3" id="KW-0433">Leucine-rich repeat</keyword>
<gene>
    <name evidence="11" type="ORF">MTR67_022205</name>
</gene>
<accession>A0AAF0QU83</accession>
<dbReference type="SUPFAM" id="SSF52540">
    <property type="entry name" value="P-loop containing nucleoside triphosphate hydrolases"/>
    <property type="match status" value="1"/>
</dbReference>
<evidence type="ECO:0000256" key="6">
    <source>
        <dbReference type="ARBA" id="ARBA00022821"/>
    </source>
</evidence>
<dbReference type="GO" id="GO:0098542">
    <property type="term" value="P:defense response to other organism"/>
    <property type="evidence" value="ECO:0007669"/>
    <property type="project" value="TreeGrafter"/>
</dbReference>
<dbReference type="GO" id="GO:0043531">
    <property type="term" value="F:ADP binding"/>
    <property type="evidence" value="ECO:0007669"/>
    <property type="project" value="InterPro"/>
</dbReference>
<dbReference type="PANTHER" id="PTHR23155">
    <property type="entry name" value="DISEASE RESISTANCE PROTEIN RP"/>
    <property type="match status" value="1"/>
</dbReference>
<dbReference type="FunFam" id="3.40.50.300:FF:001091">
    <property type="entry name" value="Probable disease resistance protein At1g61300"/>
    <property type="match status" value="1"/>
</dbReference>
<sequence>MDCFQEELTSMKTFLMDSLDKCKVQTQLTDVLTLVLSVTTEAESFTNSLSRDSEDGELARKINLLHFQLHLKFKFIREAICPFISASSTPVLPVIYPLNFLPTYVEAISSYFTMLKSSKTSPSAGSPTMDEVFMEFHEYVFENLLLKVEADLELTDTDKVKRFYHRLMPLVTLVVDPPMQYIECKKQNGLLRKIGTLAIEAKAAIRLSSKSRKVGLLLQILTASFMLIKCEGKLMDQLKHKAVLETEFLDLVANAHEEIIFLRGFLMDLLRQHTTKLDKSDVLPLVLSVATEAHSFITSLSRDSEERELMSKINILHFQLLLKFKFIKAAIRQICPSFSASSTPDHHVIYPLNFLPTYFEVIDSYFTKLKSSSGSPKMDEVFLRFHELIFENLLLKDEADLKLTDSDKLKRFYLSLLLLLTLLFDPPTQYIECKKQNNLLSEIGTLAIKAEVAIYLSYEDSSQSNKSRKFNLLLQLLTVAFMLIKCEGKLTDQLKHKAILETEFLNLVENAYEELIFLRIFLIDLLGKQIELNKSDGLLMHAEVAAHKATLISTCSSENMSLSLSDFLKETKSVNAEIREVCFQLLDKSASYITVTDLKCLINMLLDMLNHLHSWGDVIPVVRNQIPVVQEKLEFLADILKPCNMHTELKDLMERVQNVAYGEKYVIFFSVSDDSRAWFHQLYLYDVKQVFNFVEAEVKTITSEFREVTGLNFPKTNGLGFLNCFLGKLEELLHSKLDLITKLKPQIVLVKEGLLILRSFFDHTEETYDEQDEICGLIISATEMTYKAEYVIDTCLACSYSLMYKAYWISEVVENIKLVNKDVGENLKREEIDVNRVAKGSAYIVPSLSANTSGANEEMVGFQDVMDKLKKQLLGGLHQLDVISIFGMPGNGKTTLAKKIYNDPTVVSHFDVRAMCHVTQVYSWRDLLLTILNDVLEPADRTKKGDDELATELRRVLLTKRFLILIDDVWDKTAWDYLKMCFQGSQNRSRIILTTRLYEVADYAKCNSNPHPLRKLTDDESWKLLQEELFHGQSFPCELGDVGLRIAKRCGGLPLSIVLVAGVLKEKKKKADCWKEVEENLSSHNIGSSEESMSIIGFSYKNLPNHLKPCFLYFGGFLRGKDIPVSKLSRVWLAEGIVEDSKEKGS</sequence>
<dbReference type="InterPro" id="IPR027417">
    <property type="entry name" value="P-loop_NTPase"/>
</dbReference>
<keyword evidence="6" id="KW-0611">Plant defense</keyword>
<evidence type="ECO:0000256" key="3">
    <source>
        <dbReference type="ARBA" id="ARBA00022614"/>
    </source>
</evidence>
<organism evidence="11 12">
    <name type="scientific">Solanum verrucosum</name>
    <dbReference type="NCBI Taxonomy" id="315347"/>
    <lineage>
        <taxon>Eukaryota</taxon>
        <taxon>Viridiplantae</taxon>
        <taxon>Streptophyta</taxon>
        <taxon>Embryophyta</taxon>
        <taxon>Tracheophyta</taxon>
        <taxon>Spermatophyta</taxon>
        <taxon>Magnoliopsida</taxon>
        <taxon>eudicotyledons</taxon>
        <taxon>Gunneridae</taxon>
        <taxon>Pentapetalae</taxon>
        <taxon>asterids</taxon>
        <taxon>lamiids</taxon>
        <taxon>Solanales</taxon>
        <taxon>Solanaceae</taxon>
        <taxon>Solanoideae</taxon>
        <taxon>Solaneae</taxon>
        <taxon>Solanum</taxon>
    </lineage>
</organism>
<name>A0AAF0QU83_SOLVR</name>
<dbReference type="GO" id="GO:0005524">
    <property type="term" value="F:ATP binding"/>
    <property type="evidence" value="ECO:0007669"/>
    <property type="project" value="UniProtKB-KW"/>
</dbReference>
<keyword evidence="4" id="KW-0677">Repeat</keyword>
<dbReference type="GO" id="GO:0005737">
    <property type="term" value="C:cytoplasm"/>
    <property type="evidence" value="ECO:0007669"/>
    <property type="project" value="UniProtKB-SubCell"/>
</dbReference>
<dbReference type="Gene3D" id="3.40.50.300">
    <property type="entry name" value="P-loop containing nucleotide triphosphate hydrolases"/>
    <property type="match status" value="1"/>
</dbReference>
<evidence type="ECO:0000256" key="8">
    <source>
        <dbReference type="ARBA" id="ARBA00023054"/>
    </source>
</evidence>
<keyword evidence="7" id="KW-0067">ATP-binding</keyword>
<evidence type="ECO:0000256" key="7">
    <source>
        <dbReference type="ARBA" id="ARBA00022840"/>
    </source>
</evidence>
<comment type="subcellular location">
    <subcellularLocation>
        <location evidence="1">Membrane</location>
        <topology evidence="1">Peripheral membrane protein</topology>
    </subcellularLocation>
</comment>
<evidence type="ECO:0000259" key="10">
    <source>
        <dbReference type="Pfam" id="PF00931"/>
    </source>
</evidence>
<dbReference type="InterPro" id="IPR044974">
    <property type="entry name" value="Disease_R_plants"/>
</dbReference>
<proteinExistence type="inferred from homology"/>
<evidence type="ECO:0000256" key="1">
    <source>
        <dbReference type="ARBA" id="ARBA00004170"/>
    </source>
</evidence>
<evidence type="ECO:0000313" key="12">
    <source>
        <dbReference type="Proteomes" id="UP001234989"/>
    </source>
</evidence>
<evidence type="ECO:0000256" key="5">
    <source>
        <dbReference type="ARBA" id="ARBA00022741"/>
    </source>
</evidence>
<dbReference type="PANTHER" id="PTHR23155:SF1152">
    <property type="entry name" value="AAA+ ATPASE DOMAIN-CONTAINING PROTEIN"/>
    <property type="match status" value="1"/>
</dbReference>
<reference evidence="11" key="1">
    <citation type="submission" date="2023-08" db="EMBL/GenBank/DDBJ databases">
        <title>A de novo genome assembly of Solanum verrucosum Schlechtendal, a Mexican diploid species geographically isolated from the other diploid A-genome species in potato relatives.</title>
        <authorList>
            <person name="Hosaka K."/>
        </authorList>
    </citation>
    <scope>NUCLEOTIDE SEQUENCE</scope>
    <source>
        <tissue evidence="11">Young leaves</tissue>
    </source>
</reference>
<dbReference type="InterPro" id="IPR002182">
    <property type="entry name" value="NB-ARC"/>
</dbReference>
<dbReference type="PRINTS" id="PR00364">
    <property type="entry name" value="DISEASERSIST"/>
</dbReference>
<dbReference type="Proteomes" id="UP001234989">
    <property type="component" value="Chromosome 5"/>
</dbReference>
<dbReference type="GO" id="GO:0016020">
    <property type="term" value="C:membrane"/>
    <property type="evidence" value="ECO:0007669"/>
    <property type="project" value="UniProtKB-SubCell"/>
</dbReference>
<keyword evidence="12" id="KW-1185">Reference proteome</keyword>
<dbReference type="InterPro" id="IPR036388">
    <property type="entry name" value="WH-like_DNA-bd_sf"/>
</dbReference>
<keyword evidence="8" id="KW-0175">Coiled coil</keyword>
<dbReference type="CDD" id="cd14798">
    <property type="entry name" value="RX-CC_like"/>
    <property type="match status" value="1"/>
</dbReference>
<dbReference type="Pfam" id="PF00931">
    <property type="entry name" value="NB-ARC"/>
    <property type="match status" value="1"/>
</dbReference>
<dbReference type="EMBL" id="CP133616">
    <property type="protein sequence ID" value="WMV28820.1"/>
    <property type="molecule type" value="Genomic_DNA"/>
</dbReference>
<comment type="similarity">
    <text evidence="2">Belongs to the disease resistance NB-LRR family.</text>
</comment>
<dbReference type="Gene3D" id="1.10.10.10">
    <property type="entry name" value="Winged helix-like DNA-binding domain superfamily/Winged helix DNA-binding domain"/>
    <property type="match status" value="1"/>
</dbReference>
<feature type="domain" description="NB-ARC" evidence="10">
    <location>
        <begin position="863"/>
        <end position="1032"/>
    </location>
</feature>
<dbReference type="Gene3D" id="1.10.8.430">
    <property type="entry name" value="Helical domain of apoptotic protease-activating factors"/>
    <property type="match status" value="1"/>
</dbReference>
<dbReference type="InterPro" id="IPR042197">
    <property type="entry name" value="Apaf_helical"/>
</dbReference>